<dbReference type="EnsemblMetazoa" id="PPA43434.1">
    <property type="protein sequence ID" value="PPA43434.1"/>
    <property type="gene ID" value="WBGene00281803"/>
</dbReference>
<accession>A0A8R1UY27</accession>
<feature type="region of interest" description="Disordered" evidence="1">
    <location>
        <begin position="1"/>
        <end position="27"/>
    </location>
</feature>
<organism evidence="2 3">
    <name type="scientific">Pristionchus pacificus</name>
    <name type="common">Parasitic nematode worm</name>
    <dbReference type="NCBI Taxonomy" id="54126"/>
    <lineage>
        <taxon>Eukaryota</taxon>
        <taxon>Metazoa</taxon>
        <taxon>Ecdysozoa</taxon>
        <taxon>Nematoda</taxon>
        <taxon>Chromadorea</taxon>
        <taxon>Rhabditida</taxon>
        <taxon>Rhabditina</taxon>
        <taxon>Diplogasteromorpha</taxon>
        <taxon>Diplogasteroidea</taxon>
        <taxon>Neodiplogasteridae</taxon>
        <taxon>Pristionchus</taxon>
    </lineage>
</organism>
<sequence>MDAVLPLDPGPSAEQNNNQGPSTQPPDKRAELFSLLSAQNLDCPIVTRLFLCVNAIYTSDNDQARVLSDTLSESERQIVRELHDMDKFIQFKYSDVTTDSFEQRKHLFHGVRIFRAEILPELFPHCIHAEDPLFDDFRRSYISLFISSCEKDFLNRFIEIARTDSLPDELRYWRELSTNCYPLHSEYDLED</sequence>
<evidence type="ECO:0000313" key="2">
    <source>
        <dbReference type="EnsemblMetazoa" id="PPA43434.1"/>
    </source>
</evidence>
<dbReference type="AlphaFoldDB" id="A0A2A6BUR0"/>
<protein>
    <submittedName>
        <fullName evidence="2">Uncharacterized protein</fullName>
    </submittedName>
</protein>
<name>A0A2A6BUR0_PRIPA</name>
<feature type="compositionally biased region" description="Polar residues" evidence="1">
    <location>
        <begin position="13"/>
        <end position="22"/>
    </location>
</feature>
<reference evidence="3" key="1">
    <citation type="journal article" date="2008" name="Nat. Genet.">
        <title>The Pristionchus pacificus genome provides a unique perspective on nematode lifestyle and parasitism.</title>
        <authorList>
            <person name="Dieterich C."/>
            <person name="Clifton S.W."/>
            <person name="Schuster L.N."/>
            <person name="Chinwalla A."/>
            <person name="Delehaunty K."/>
            <person name="Dinkelacker I."/>
            <person name="Fulton L."/>
            <person name="Fulton R."/>
            <person name="Godfrey J."/>
            <person name="Minx P."/>
            <person name="Mitreva M."/>
            <person name="Roeseler W."/>
            <person name="Tian H."/>
            <person name="Witte H."/>
            <person name="Yang S.P."/>
            <person name="Wilson R.K."/>
            <person name="Sommer R.J."/>
        </authorList>
    </citation>
    <scope>NUCLEOTIDE SEQUENCE [LARGE SCALE GENOMIC DNA]</scope>
    <source>
        <strain evidence="3">PS312</strain>
    </source>
</reference>
<keyword evidence="3" id="KW-1185">Reference proteome</keyword>
<evidence type="ECO:0000256" key="1">
    <source>
        <dbReference type="SAM" id="MobiDB-lite"/>
    </source>
</evidence>
<dbReference type="Proteomes" id="UP000005239">
    <property type="component" value="Unassembled WGS sequence"/>
</dbReference>
<proteinExistence type="predicted"/>
<accession>A0A2A6BUR0</accession>
<reference evidence="2" key="2">
    <citation type="submission" date="2022-06" db="UniProtKB">
        <authorList>
            <consortium name="EnsemblMetazoa"/>
        </authorList>
    </citation>
    <scope>IDENTIFICATION</scope>
    <source>
        <strain evidence="2">PS312</strain>
    </source>
</reference>
<evidence type="ECO:0000313" key="3">
    <source>
        <dbReference type="Proteomes" id="UP000005239"/>
    </source>
</evidence>
<gene>
    <name evidence="2" type="primary">WBGene00281803</name>
</gene>